<dbReference type="RefSeq" id="XP_013779688.1">
    <property type="nucleotide sequence ID" value="XM_013924234.2"/>
</dbReference>
<sequence>MSTCCGSTNYRAVAEWVNAARGNIPQNAVQGGYDGRDIIYIGRAHQQGEVVPGKVVPSHGCCYIPWSGMEHSHKDYQVLVNRNGSILEWHNMSNGLTPTGAIQGGRTNTGEPLFIGRVDYNGTKTVGKVHPSHGVLYISFGGKEISHSNYEVLVAKYLQL</sequence>
<organism evidence="1 2">
    <name type="scientific">Limulus polyphemus</name>
    <name type="common">Atlantic horseshoe crab</name>
    <dbReference type="NCBI Taxonomy" id="6850"/>
    <lineage>
        <taxon>Eukaryota</taxon>
        <taxon>Metazoa</taxon>
        <taxon>Ecdysozoa</taxon>
        <taxon>Arthropoda</taxon>
        <taxon>Chelicerata</taxon>
        <taxon>Merostomata</taxon>
        <taxon>Xiphosura</taxon>
        <taxon>Limulidae</taxon>
        <taxon>Limulus</taxon>
    </lineage>
</organism>
<reference evidence="2" key="1">
    <citation type="submission" date="2025-08" db="UniProtKB">
        <authorList>
            <consortium name="RefSeq"/>
        </authorList>
    </citation>
    <scope>IDENTIFICATION</scope>
    <source>
        <tissue evidence="2">Muscle</tissue>
    </source>
</reference>
<dbReference type="InterPro" id="IPR006616">
    <property type="entry name" value="DM9_repeat"/>
</dbReference>
<dbReference type="SUPFAM" id="SSF141739">
    <property type="entry name" value="MFPT repeat-like"/>
    <property type="match status" value="1"/>
</dbReference>
<dbReference type="PANTHER" id="PTHR31649:SF1">
    <property type="entry name" value="FARNESOIC ACID O-METHYL TRANSFERASE DOMAIN-CONTAINING PROTEIN"/>
    <property type="match status" value="1"/>
</dbReference>
<accession>A0ABM1BDB5</accession>
<proteinExistence type="predicted"/>
<dbReference type="GeneID" id="106464121"/>
<dbReference type="Pfam" id="PF11901">
    <property type="entry name" value="DM9"/>
    <property type="match status" value="1"/>
</dbReference>
<keyword evidence="1" id="KW-1185">Reference proteome</keyword>
<dbReference type="Proteomes" id="UP000694941">
    <property type="component" value="Unplaced"/>
</dbReference>
<evidence type="ECO:0000313" key="2">
    <source>
        <dbReference type="RefSeq" id="XP_013779688.1"/>
    </source>
</evidence>
<evidence type="ECO:0000313" key="1">
    <source>
        <dbReference type="Proteomes" id="UP000694941"/>
    </source>
</evidence>
<dbReference type="PANTHER" id="PTHR31649">
    <property type="entry name" value="AGAP009604-PA"/>
    <property type="match status" value="1"/>
</dbReference>
<name>A0ABM1BDB5_LIMPO</name>
<dbReference type="SMART" id="SM00696">
    <property type="entry name" value="DM9"/>
    <property type="match status" value="2"/>
</dbReference>
<gene>
    <name evidence="2" type="primary">LOC106464121</name>
</gene>
<protein>
    <submittedName>
        <fullName evidence="2">Natterin-4-like</fullName>
    </submittedName>
</protein>